<keyword evidence="1" id="KW-0472">Membrane</keyword>
<dbReference type="EMBL" id="OL396571">
    <property type="protein sequence ID" value="UGC97761.1"/>
    <property type="molecule type" value="Genomic_DNA"/>
</dbReference>
<reference evidence="2" key="1">
    <citation type="journal article" date="2022" name="Curr. Microbiol.">
        <title>Isolation, Characterization, and Comparative Genomic Analysis of vB_Pd_C23, a Novel Bacteriophage of Pantoea dispersa.</title>
        <authorList>
            <person name="Grami E."/>
            <person name="Laadouze I."/>
            <person name="Ben Tiba S."/>
            <person name="Hafiane A."/>
            <person name="Sealey K.S."/>
            <person name="Saidi N."/>
        </authorList>
    </citation>
    <scope>NUCLEOTIDE SEQUENCE</scope>
</reference>
<keyword evidence="1" id="KW-1133">Transmembrane helix</keyword>
<dbReference type="Proteomes" id="UP000828384">
    <property type="component" value="Segment"/>
</dbReference>
<protein>
    <submittedName>
        <fullName evidence="2">Uncharacterized protein</fullName>
    </submittedName>
</protein>
<proteinExistence type="predicted"/>
<accession>A0AAE9C893</accession>
<evidence type="ECO:0000313" key="3">
    <source>
        <dbReference type="Proteomes" id="UP000828384"/>
    </source>
</evidence>
<feature type="transmembrane region" description="Helical" evidence="1">
    <location>
        <begin position="6"/>
        <end position="28"/>
    </location>
</feature>
<evidence type="ECO:0000313" key="2">
    <source>
        <dbReference type="EMBL" id="UGC97761.1"/>
    </source>
</evidence>
<name>A0AAE9C893_9CAUD</name>
<organism evidence="2 3">
    <name type="scientific">Pantoea phage PdC23</name>
    <dbReference type="NCBI Taxonomy" id="2894356"/>
    <lineage>
        <taxon>Viruses</taxon>
        <taxon>Duplodnaviria</taxon>
        <taxon>Heunggongvirae</taxon>
        <taxon>Uroviricota</taxon>
        <taxon>Caudoviricetes</taxon>
        <taxon>Felixviridae</taxon>
        <taxon>Certevirus</taxon>
        <taxon>Certevirus C23</taxon>
    </lineage>
</organism>
<evidence type="ECO:0000256" key="1">
    <source>
        <dbReference type="SAM" id="Phobius"/>
    </source>
</evidence>
<keyword evidence="1" id="KW-0812">Transmembrane</keyword>
<keyword evidence="3" id="KW-1185">Reference proteome</keyword>
<gene>
    <name evidence="2" type="ORF">pdc_048</name>
</gene>
<sequence>MFIPVWVLLLICFICIMFGALVGMFTLAMCKMAKFDEPAIANQKTS</sequence>